<dbReference type="EMBL" id="JAEPRB010000908">
    <property type="protein sequence ID" value="KAG2210663.1"/>
    <property type="molecule type" value="Genomic_DNA"/>
</dbReference>
<dbReference type="SMART" id="SM01126">
    <property type="entry name" value="DDE_Tnp_IS1595"/>
    <property type="match status" value="1"/>
</dbReference>
<organism evidence="3 4">
    <name type="scientific">Circinella minor</name>
    <dbReference type="NCBI Taxonomy" id="1195481"/>
    <lineage>
        <taxon>Eukaryota</taxon>
        <taxon>Fungi</taxon>
        <taxon>Fungi incertae sedis</taxon>
        <taxon>Mucoromycota</taxon>
        <taxon>Mucoromycotina</taxon>
        <taxon>Mucoromycetes</taxon>
        <taxon>Mucorales</taxon>
        <taxon>Lichtheimiaceae</taxon>
        <taxon>Circinella</taxon>
    </lineage>
</organism>
<dbReference type="InterPro" id="IPR024445">
    <property type="entry name" value="Tnp_ISXO2-like"/>
</dbReference>
<dbReference type="Pfam" id="PF12762">
    <property type="entry name" value="DDE_Tnp_IS1595"/>
    <property type="match status" value="1"/>
</dbReference>
<name>A0A8H7RHG2_9FUNG</name>
<reference evidence="3 4" key="1">
    <citation type="submission" date="2020-12" db="EMBL/GenBank/DDBJ databases">
        <title>Metabolic potential, ecology and presence of endohyphal bacteria is reflected in genomic diversity of Mucoromycotina.</title>
        <authorList>
            <person name="Muszewska A."/>
            <person name="Okrasinska A."/>
            <person name="Steczkiewicz K."/>
            <person name="Drgas O."/>
            <person name="Orlowska M."/>
            <person name="Perlinska-Lenart U."/>
            <person name="Aleksandrzak-Piekarczyk T."/>
            <person name="Szatraj K."/>
            <person name="Zielenkiewicz U."/>
            <person name="Pilsyk S."/>
            <person name="Malc E."/>
            <person name="Mieczkowski P."/>
            <person name="Kruszewska J.S."/>
            <person name="Biernat P."/>
            <person name="Pawlowska J."/>
        </authorList>
    </citation>
    <scope>NUCLEOTIDE SEQUENCE [LARGE SCALE GENOMIC DNA]</scope>
    <source>
        <strain evidence="3 4">CBS 142.35</strain>
    </source>
</reference>
<dbReference type="InterPro" id="IPR053164">
    <property type="entry name" value="IS1016-like_transposase"/>
</dbReference>
<dbReference type="OrthoDB" id="2278611at2759"/>
<dbReference type="AlphaFoldDB" id="A0A8H7RHG2"/>
<evidence type="ECO:0000259" key="2">
    <source>
        <dbReference type="SMART" id="SM01126"/>
    </source>
</evidence>
<proteinExistence type="predicted"/>
<comment type="caution">
    <text evidence="3">The sequence shown here is derived from an EMBL/GenBank/DDBJ whole genome shotgun (WGS) entry which is preliminary data.</text>
</comment>
<keyword evidence="4" id="KW-1185">Reference proteome</keyword>
<dbReference type="PANTHER" id="PTHR47163">
    <property type="entry name" value="DDE_TNP_IS1595 DOMAIN-CONTAINING PROTEIN"/>
    <property type="match status" value="1"/>
</dbReference>
<sequence>MHIDQGLPDIWTFTKTFADHQKTLKWLVDEGVFSISAPNCPNGNQMCAIFPSRKMPLWRCRHRNCCGAKSISMQNSSFFGSKKVPLHKIMMVIYFFLASGFNGTNKQIIESTKLAPNTITSIIDDIYLLMEGDLKLEDMTIGGPGIVVEVDESKFGKRKVSKNGKGKKVDGVWVVGGVERTPERRCFLATVPNRTAETLTNLLTAYIAPGSIIHTDCWKGYNQLENQDEDYIHKTVNHSVEFISSDGIHANTIEGTWNGIKIRVGTRYRTEKQMPSKLVKFIWRRKHSSNLWQAFITALKEVSFGDITSPTNSSTSNNNENNTSNTSDGPVPQFTQVVLIEDNSSTTEEENAIEPEPSPLLHHPHLQKVMMMIIKILHLINNKREEETIKE</sequence>
<dbReference type="Proteomes" id="UP000646827">
    <property type="component" value="Unassembled WGS sequence"/>
</dbReference>
<feature type="compositionally biased region" description="Low complexity" evidence="1">
    <location>
        <begin position="309"/>
        <end position="327"/>
    </location>
</feature>
<feature type="region of interest" description="Disordered" evidence="1">
    <location>
        <begin position="309"/>
        <end position="332"/>
    </location>
</feature>
<protein>
    <recommendedName>
        <fullName evidence="2">ISXO2-like transposase domain-containing protein</fullName>
    </recommendedName>
</protein>
<dbReference type="PANTHER" id="PTHR47163:SF2">
    <property type="entry name" value="SI:DKEY-17M8.2"/>
    <property type="match status" value="1"/>
</dbReference>
<accession>A0A8H7RHG2</accession>
<evidence type="ECO:0000256" key="1">
    <source>
        <dbReference type="SAM" id="MobiDB-lite"/>
    </source>
</evidence>
<feature type="domain" description="ISXO2-like transposase" evidence="2">
    <location>
        <begin position="140"/>
        <end position="286"/>
    </location>
</feature>
<evidence type="ECO:0000313" key="4">
    <source>
        <dbReference type="Proteomes" id="UP000646827"/>
    </source>
</evidence>
<dbReference type="NCBIfam" id="NF033547">
    <property type="entry name" value="transpos_IS1595"/>
    <property type="match status" value="1"/>
</dbReference>
<gene>
    <name evidence="3" type="ORF">INT45_002408</name>
</gene>
<evidence type="ECO:0000313" key="3">
    <source>
        <dbReference type="EMBL" id="KAG2210663.1"/>
    </source>
</evidence>